<sequence>MNSVLTCDRCEEKFNEEQRAPVVLPDCGHTFCEFCIADLLSEIEKYCPSCGAEIKTTDASKYTKNQKLLALLRAEDSEFHDNQDFVSCPRHANKSIEYFCKQCSGTVCVKCMFDEHNGHDLVQIEEMASSLKQNVLDLQKMLVNAHRLNEENTKLIEQVKEELNRLKFQQMKNIDKGFTELAKKLEDKKTEIKLEFEKRYKKEEQKFMTKMSQINTNLEEIKNIERIFEELLQFIDNNIDSKILQKANDVTTFLHKSFTDLDLITKNQISQKSEIYIHPSFKPLTLNVKKAIEIVNKFEMIPPSGAAGSAKVQRSPQQVKGLIGSGSLANGYNSGGEGGSVGGIEIDPLTQIPYYDPTKNQSKSAKSLYGGSQGNPVGATRALGPPMAPHRRLGGAGSLGERNGSIAGSENVFSSIVCFGDHEEILKFNLESQRWEKVKYDSGSTFTGNLRYSGSAYTPDGRIIITGGCLISTSDASNIVYETNIQKPQKFARKKVMQNRRYGHGCVALNGYVYVLGGFDNKDADGVAPNTLDSVERYSIHENRWTQNCSMSDGRAFFGVVPIGEQFIYVMGGFQDYLVLSSIEKYDSVLDNWMTLNIKLPVGLAKMGVTATDGQRQIAIVGGMNPQFLRQKSLYLFDMKTMKFQTCAEMRIAKTFNQQVHFHEGLIYAFGGNEKDACERFDTYQNKWEVISSYGEMINSKICNELNGWTQIYCPITPQLVPL</sequence>
<evidence type="ECO:0000256" key="7">
    <source>
        <dbReference type="SAM" id="Coils"/>
    </source>
</evidence>
<dbReference type="InterPro" id="IPR056737">
    <property type="entry name" value="Beta-prop_ATRN-MKLN-like"/>
</dbReference>
<accession>A0A078AK71</accession>
<dbReference type="PROSITE" id="PS00518">
    <property type="entry name" value="ZF_RING_1"/>
    <property type="match status" value="1"/>
</dbReference>
<reference evidence="11 12" key="1">
    <citation type="submission" date="2014-06" db="EMBL/GenBank/DDBJ databases">
        <authorList>
            <person name="Swart Estienne"/>
        </authorList>
    </citation>
    <scope>NUCLEOTIDE SEQUENCE [LARGE SCALE GENOMIC DNA]</scope>
    <source>
        <strain evidence="11 12">130c</strain>
    </source>
</reference>
<dbReference type="Pfam" id="PF24981">
    <property type="entry name" value="Beta-prop_ATRN-LZTR1"/>
    <property type="match status" value="1"/>
</dbReference>
<dbReference type="SUPFAM" id="SSF57845">
    <property type="entry name" value="B-box zinc-binding domain"/>
    <property type="match status" value="1"/>
</dbReference>
<keyword evidence="5" id="KW-0862">Zinc</keyword>
<dbReference type="SMART" id="SM00336">
    <property type="entry name" value="BBOX"/>
    <property type="match status" value="1"/>
</dbReference>
<keyword evidence="12" id="KW-1185">Reference proteome</keyword>
<dbReference type="SUPFAM" id="SSF50965">
    <property type="entry name" value="Galactose oxidase, central domain"/>
    <property type="match status" value="1"/>
</dbReference>
<dbReference type="GO" id="GO:0008270">
    <property type="term" value="F:zinc ion binding"/>
    <property type="evidence" value="ECO:0007669"/>
    <property type="project" value="UniProtKB-KW"/>
</dbReference>
<dbReference type="Gene3D" id="3.30.40.10">
    <property type="entry name" value="Zinc/RING finger domain, C3HC4 (zinc finger)"/>
    <property type="match status" value="1"/>
</dbReference>
<dbReference type="OrthoDB" id="295150at2759"/>
<feature type="domain" description="B box-type" evidence="10">
    <location>
        <begin position="83"/>
        <end position="124"/>
    </location>
</feature>
<proteinExistence type="predicted"/>
<evidence type="ECO:0000313" key="11">
    <source>
        <dbReference type="EMBL" id="CDW81198.1"/>
    </source>
</evidence>
<dbReference type="Pfam" id="PF00643">
    <property type="entry name" value="zf-B_box"/>
    <property type="match status" value="1"/>
</dbReference>
<dbReference type="CDD" id="cd19769">
    <property type="entry name" value="Bbox2_TRIM16-like"/>
    <property type="match status" value="1"/>
</dbReference>
<dbReference type="SUPFAM" id="SSF57850">
    <property type="entry name" value="RING/U-box"/>
    <property type="match status" value="1"/>
</dbReference>
<evidence type="ECO:0000256" key="4">
    <source>
        <dbReference type="ARBA" id="ARBA00022771"/>
    </source>
</evidence>
<protein>
    <submittedName>
        <fullName evidence="11">Kelch motif family protein</fullName>
    </submittedName>
</protein>
<feature type="domain" description="RING-type" evidence="9">
    <location>
        <begin position="7"/>
        <end position="50"/>
    </location>
</feature>
<dbReference type="InterPro" id="IPR011043">
    <property type="entry name" value="Gal_Oxase/kelch_b-propeller"/>
</dbReference>
<dbReference type="InterPro" id="IPR000315">
    <property type="entry name" value="Znf_B-box"/>
</dbReference>
<evidence type="ECO:0000256" key="8">
    <source>
        <dbReference type="SAM" id="MobiDB-lite"/>
    </source>
</evidence>
<keyword evidence="4 6" id="KW-0863">Zinc-finger</keyword>
<dbReference type="InterPro" id="IPR013083">
    <property type="entry name" value="Znf_RING/FYVE/PHD"/>
</dbReference>
<dbReference type="InterPro" id="IPR001841">
    <property type="entry name" value="Znf_RING"/>
</dbReference>
<keyword evidence="7" id="KW-0175">Coiled coil</keyword>
<dbReference type="InParanoid" id="A0A078AK71"/>
<evidence type="ECO:0000259" key="10">
    <source>
        <dbReference type="PROSITE" id="PS50119"/>
    </source>
</evidence>
<dbReference type="InterPro" id="IPR051746">
    <property type="entry name" value="Kelch_domain_containing_8"/>
</dbReference>
<dbReference type="PANTHER" id="PTHR46260">
    <property type="entry name" value="RING-TYPE DOMAIN-CONTAINING PROTEIN"/>
    <property type="match status" value="1"/>
</dbReference>
<organism evidence="11 12">
    <name type="scientific">Stylonychia lemnae</name>
    <name type="common">Ciliate</name>
    <dbReference type="NCBI Taxonomy" id="5949"/>
    <lineage>
        <taxon>Eukaryota</taxon>
        <taxon>Sar</taxon>
        <taxon>Alveolata</taxon>
        <taxon>Ciliophora</taxon>
        <taxon>Intramacronucleata</taxon>
        <taxon>Spirotrichea</taxon>
        <taxon>Stichotrichia</taxon>
        <taxon>Sporadotrichida</taxon>
        <taxon>Oxytrichidae</taxon>
        <taxon>Stylonychinae</taxon>
        <taxon>Stylonychia</taxon>
    </lineage>
</organism>
<evidence type="ECO:0000256" key="5">
    <source>
        <dbReference type="ARBA" id="ARBA00022833"/>
    </source>
</evidence>
<dbReference type="EMBL" id="CCKQ01009693">
    <property type="protein sequence ID" value="CDW81198.1"/>
    <property type="molecule type" value="Genomic_DNA"/>
</dbReference>
<dbReference type="SUPFAM" id="SSF117281">
    <property type="entry name" value="Kelch motif"/>
    <property type="match status" value="1"/>
</dbReference>
<gene>
    <name evidence="11" type="primary">Contig11594.g12412</name>
    <name evidence="11" type="ORF">STYLEM_10209</name>
</gene>
<dbReference type="PANTHER" id="PTHR46260:SF3">
    <property type="entry name" value="RING-TYPE DOMAIN-CONTAINING PROTEIN"/>
    <property type="match status" value="1"/>
</dbReference>
<dbReference type="PROSITE" id="PS50089">
    <property type="entry name" value="ZF_RING_2"/>
    <property type="match status" value="1"/>
</dbReference>
<dbReference type="SMART" id="SM00184">
    <property type="entry name" value="RING"/>
    <property type="match status" value="1"/>
</dbReference>
<keyword evidence="1" id="KW-0880">Kelch repeat</keyword>
<evidence type="ECO:0000256" key="2">
    <source>
        <dbReference type="ARBA" id="ARBA00022723"/>
    </source>
</evidence>
<dbReference type="InterPro" id="IPR017907">
    <property type="entry name" value="Znf_RING_CS"/>
</dbReference>
<dbReference type="Gene3D" id="3.30.160.60">
    <property type="entry name" value="Classic Zinc Finger"/>
    <property type="match status" value="1"/>
</dbReference>
<dbReference type="AlphaFoldDB" id="A0A078AK71"/>
<dbReference type="Proteomes" id="UP000039865">
    <property type="component" value="Unassembled WGS sequence"/>
</dbReference>
<name>A0A078AK71_STYLE</name>
<keyword evidence="3" id="KW-0677">Repeat</keyword>
<evidence type="ECO:0000256" key="6">
    <source>
        <dbReference type="PROSITE-ProRule" id="PRU00024"/>
    </source>
</evidence>
<dbReference type="Gene3D" id="2.120.10.80">
    <property type="entry name" value="Kelch-type beta propeller"/>
    <property type="match status" value="1"/>
</dbReference>
<evidence type="ECO:0000256" key="1">
    <source>
        <dbReference type="ARBA" id="ARBA00022441"/>
    </source>
</evidence>
<dbReference type="InterPro" id="IPR018957">
    <property type="entry name" value="Znf_C3HC4_RING-type"/>
</dbReference>
<dbReference type="PROSITE" id="PS50119">
    <property type="entry name" value="ZF_BBOX"/>
    <property type="match status" value="1"/>
</dbReference>
<dbReference type="Pfam" id="PF00097">
    <property type="entry name" value="zf-C3HC4"/>
    <property type="match status" value="1"/>
</dbReference>
<dbReference type="SMART" id="SM00612">
    <property type="entry name" value="Kelch"/>
    <property type="match status" value="5"/>
</dbReference>
<evidence type="ECO:0000313" key="12">
    <source>
        <dbReference type="Proteomes" id="UP000039865"/>
    </source>
</evidence>
<dbReference type="InterPro" id="IPR015915">
    <property type="entry name" value="Kelch-typ_b-propeller"/>
</dbReference>
<feature type="region of interest" description="Disordered" evidence="8">
    <location>
        <begin position="355"/>
        <end position="379"/>
    </location>
</feature>
<feature type="coiled-coil region" evidence="7">
    <location>
        <begin position="121"/>
        <end position="169"/>
    </location>
</feature>
<dbReference type="InterPro" id="IPR006652">
    <property type="entry name" value="Kelch_1"/>
</dbReference>
<evidence type="ECO:0000256" key="3">
    <source>
        <dbReference type="ARBA" id="ARBA00022737"/>
    </source>
</evidence>
<evidence type="ECO:0000259" key="9">
    <source>
        <dbReference type="PROSITE" id="PS50089"/>
    </source>
</evidence>
<keyword evidence="2" id="KW-0479">Metal-binding</keyword>